<sequence length="175" mass="19769">MNINTIYSYYLLIFTAGLLTVSGCSNLCTEKNNPQDPEQMAKQNNEMLFPKGELLPGQWFSQKAYLHPLLARDQNNEFALGVVTFEPGARTHWHTHPKGQVLIVTAGEGFYQEKGKPARRIKKGDVMNIPENVMHWHGASASAELVHIAITNYKGDQNVVWNEPVTDQQYNEVNN</sequence>
<dbReference type="SUPFAM" id="SSF51182">
    <property type="entry name" value="RmlC-like cupins"/>
    <property type="match status" value="1"/>
</dbReference>
<protein>
    <submittedName>
        <fullName evidence="2">4-carboxymuconolactone decarboxylase</fullName>
    </submittedName>
</protein>
<dbReference type="Gene3D" id="2.60.120.10">
    <property type="entry name" value="Jelly Rolls"/>
    <property type="match status" value="1"/>
</dbReference>
<evidence type="ECO:0000259" key="1">
    <source>
        <dbReference type="Pfam" id="PF07883"/>
    </source>
</evidence>
<evidence type="ECO:0000313" key="2">
    <source>
        <dbReference type="EMBL" id="SDZ76267.1"/>
    </source>
</evidence>
<organism evidence="2 3">
    <name type="scientific">Arachidicoccus rhizosphaerae</name>
    <dbReference type="NCBI Taxonomy" id="551991"/>
    <lineage>
        <taxon>Bacteria</taxon>
        <taxon>Pseudomonadati</taxon>
        <taxon>Bacteroidota</taxon>
        <taxon>Chitinophagia</taxon>
        <taxon>Chitinophagales</taxon>
        <taxon>Chitinophagaceae</taxon>
        <taxon>Arachidicoccus</taxon>
    </lineage>
</organism>
<accession>A0A1H3VN92</accession>
<dbReference type="InterPro" id="IPR047263">
    <property type="entry name" value="HNL-like_cupin"/>
</dbReference>
<dbReference type="CDD" id="cd02233">
    <property type="entry name" value="cupin_HNL-like"/>
    <property type="match status" value="1"/>
</dbReference>
<dbReference type="STRING" id="551991.SAMN05192529_101306"/>
<feature type="domain" description="Cupin type-2" evidence="1">
    <location>
        <begin position="82"/>
        <end position="145"/>
    </location>
</feature>
<gene>
    <name evidence="2" type="ORF">SAMN05192529_101306</name>
</gene>
<dbReference type="RefSeq" id="WP_211481709.1">
    <property type="nucleotide sequence ID" value="NZ_FNQY01000001.1"/>
</dbReference>
<name>A0A1H3VN92_9BACT</name>
<keyword evidence="3" id="KW-1185">Reference proteome</keyword>
<dbReference type="Pfam" id="PF07883">
    <property type="entry name" value="Cupin_2"/>
    <property type="match status" value="1"/>
</dbReference>
<dbReference type="PANTHER" id="PTHR43698:SF1">
    <property type="entry name" value="BLL4564 PROTEIN"/>
    <property type="match status" value="1"/>
</dbReference>
<dbReference type="InterPro" id="IPR014710">
    <property type="entry name" value="RmlC-like_jellyroll"/>
</dbReference>
<reference evidence="2 3" key="1">
    <citation type="submission" date="2016-10" db="EMBL/GenBank/DDBJ databases">
        <authorList>
            <person name="de Groot N.N."/>
        </authorList>
    </citation>
    <scope>NUCLEOTIDE SEQUENCE [LARGE SCALE GENOMIC DNA]</scope>
    <source>
        <strain evidence="2 3">Vu-144</strain>
    </source>
</reference>
<dbReference type="Proteomes" id="UP000199041">
    <property type="component" value="Unassembled WGS sequence"/>
</dbReference>
<dbReference type="AlphaFoldDB" id="A0A1H3VN92"/>
<proteinExistence type="predicted"/>
<dbReference type="EMBL" id="FNQY01000001">
    <property type="protein sequence ID" value="SDZ76267.1"/>
    <property type="molecule type" value="Genomic_DNA"/>
</dbReference>
<evidence type="ECO:0000313" key="3">
    <source>
        <dbReference type="Proteomes" id="UP000199041"/>
    </source>
</evidence>
<dbReference type="InterPro" id="IPR013096">
    <property type="entry name" value="Cupin_2"/>
</dbReference>
<dbReference type="InterPro" id="IPR011051">
    <property type="entry name" value="RmlC_Cupin_sf"/>
</dbReference>
<dbReference type="PANTHER" id="PTHR43698">
    <property type="entry name" value="RIBD C-TERMINAL DOMAIN CONTAINING PROTEIN"/>
    <property type="match status" value="1"/>
</dbReference>